<evidence type="ECO:0000256" key="5">
    <source>
        <dbReference type="SAM" id="Phobius"/>
    </source>
</evidence>
<protein>
    <submittedName>
        <fullName evidence="6">Uncharacterized protein</fullName>
    </submittedName>
</protein>
<dbReference type="InterPro" id="IPR002781">
    <property type="entry name" value="TM_pro_TauE-like"/>
</dbReference>
<feature type="transmembrane region" description="Helical" evidence="5">
    <location>
        <begin position="6"/>
        <end position="26"/>
    </location>
</feature>
<comment type="caution">
    <text evidence="6">The sequence shown here is derived from an EMBL/GenBank/DDBJ whole genome shotgun (WGS) entry which is preliminary data.</text>
</comment>
<dbReference type="GO" id="GO:0016020">
    <property type="term" value="C:membrane"/>
    <property type="evidence" value="ECO:0007669"/>
    <property type="project" value="UniProtKB-SubCell"/>
</dbReference>
<keyword evidence="4 5" id="KW-0472">Membrane</keyword>
<accession>X1PTX1</accession>
<feature type="transmembrane region" description="Helical" evidence="5">
    <location>
        <begin position="33"/>
        <end position="54"/>
    </location>
</feature>
<comment type="subcellular location">
    <subcellularLocation>
        <location evidence="1">Membrane</location>
        <topology evidence="1">Multi-pass membrane protein</topology>
    </subcellularLocation>
</comment>
<evidence type="ECO:0000256" key="4">
    <source>
        <dbReference type="ARBA" id="ARBA00023136"/>
    </source>
</evidence>
<feature type="transmembrane region" description="Helical" evidence="5">
    <location>
        <begin position="89"/>
        <end position="107"/>
    </location>
</feature>
<keyword evidence="3 5" id="KW-1133">Transmembrane helix</keyword>
<dbReference type="AlphaFoldDB" id="X1PTX1"/>
<dbReference type="Pfam" id="PF01925">
    <property type="entry name" value="TauE"/>
    <property type="match status" value="1"/>
</dbReference>
<proteinExistence type="predicted"/>
<dbReference type="EMBL" id="BARV01028488">
    <property type="protein sequence ID" value="GAI34319.1"/>
    <property type="molecule type" value="Genomic_DNA"/>
</dbReference>
<reference evidence="6" key="1">
    <citation type="journal article" date="2014" name="Front. Microbiol.">
        <title>High frequency of phylogenetically diverse reductive dehalogenase-homologous genes in deep subseafloor sedimentary metagenomes.</title>
        <authorList>
            <person name="Kawai M."/>
            <person name="Futagami T."/>
            <person name="Toyoda A."/>
            <person name="Takaki Y."/>
            <person name="Nishi S."/>
            <person name="Hori S."/>
            <person name="Arai W."/>
            <person name="Tsubouchi T."/>
            <person name="Morono Y."/>
            <person name="Uchiyama I."/>
            <person name="Ito T."/>
            <person name="Fujiyama A."/>
            <person name="Inagaki F."/>
            <person name="Takami H."/>
        </authorList>
    </citation>
    <scope>NUCLEOTIDE SEQUENCE</scope>
    <source>
        <strain evidence="6">Expedition CK06-06</strain>
    </source>
</reference>
<name>X1PTX1_9ZZZZ</name>
<feature type="transmembrane region" description="Helical" evidence="5">
    <location>
        <begin position="60"/>
        <end position="82"/>
    </location>
</feature>
<gene>
    <name evidence="6" type="ORF">S06H3_45589</name>
</gene>
<evidence type="ECO:0000313" key="6">
    <source>
        <dbReference type="EMBL" id="GAI34319.1"/>
    </source>
</evidence>
<evidence type="ECO:0000256" key="2">
    <source>
        <dbReference type="ARBA" id="ARBA00022692"/>
    </source>
</evidence>
<organism evidence="6">
    <name type="scientific">marine sediment metagenome</name>
    <dbReference type="NCBI Taxonomy" id="412755"/>
    <lineage>
        <taxon>unclassified sequences</taxon>
        <taxon>metagenomes</taxon>
        <taxon>ecological metagenomes</taxon>
    </lineage>
</organism>
<sequence length="109" mass="11136">MFGVGIVSGFFGMGAGWAIVPVMNLIMGIPLKVAVACSCVLIGMGGSIGVWPYMLAGAMIPLFVAPWLAGQVLGGLVGAHLLINIKARFARVIIIGVMAFSSFGLVAKG</sequence>
<feature type="non-terminal residue" evidence="6">
    <location>
        <position position="109"/>
    </location>
</feature>
<evidence type="ECO:0000256" key="3">
    <source>
        <dbReference type="ARBA" id="ARBA00022989"/>
    </source>
</evidence>
<evidence type="ECO:0000256" key="1">
    <source>
        <dbReference type="ARBA" id="ARBA00004141"/>
    </source>
</evidence>
<keyword evidence="2 5" id="KW-0812">Transmembrane</keyword>